<feature type="repeat" description="WD" evidence="3">
    <location>
        <begin position="27"/>
        <end position="68"/>
    </location>
</feature>
<keyword evidence="1 3" id="KW-0853">WD repeat</keyword>
<dbReference type="PANTHER" id="PTHR19848">
    <property type="entry name" value="WD40 REPEAT PROTEIN"/>
    <property type="match status" value="1"/>
</dbReference>
<protein>
    <submittedName>
        <fullName evidence="4">Uncharacterized protein</fullName>
    </submittedName>
</protein>
<accession>S8FCT8</accession>
<organism evidence="4 5">
    <name type="scientific">Fomitopsis schrenkii</name>
    <name type="common">Brown rot fungus</name>
    <dbReference type="NCBI Taxonomy" id="2126942"/>
    <lineage>
        <taxon>Eukaryota</taxon>
        <taxon>Fungi</taxon>
        <taxon>Dikarya</taxon>
        <taxon>Basidiomycota</taxon>
        <taxon>Agaricomycotina</taxon>
        <taxon>Agaricomycetes</taxon>
        <taxon>Polyporales</taxon>
        <taxon>Fomitopsis</taxon>
    </lineage>
</organism>
<dbReference type="eggNOG" id="KOG0266">
    <property type="taxonomic scope" value="Eukaryota"/>
</dbReference>
<evidence type="ECO:0000313" key="5">
    <source>
        <dbReference type="Proteomes" id="UP000015241"/>
    </source>
</evidence>
<dbReference type="EMBL" id="KE504157">
    <property type="protein sequence ID" value="EPS99370.1"/>
    <property type="molecule type" value="Genomic_DNA"/>
</dbReference>
<evidence type="ECO:0000256" key="2">
    <source>
        <dbReference type="ARBA" id="ARBA00022737"/>
    </source>
</evidence>
<dbReference type="Pfam" id="PF00400">
    <property type="entry name" value="WD40"/>
    <property type="match status" value="1"/>
</dbReference>
<name>S8FCT8_FOMSC</name>
<dbReference type="InterPro" id="IPR036322">
    <property type="entry name" value="WD40_repeat_dom_sf"/>
</dbReference>
<dbReference type="InterPro" id="IPR001680">
    <property type="entry name" value="WD40_rpt"/>
</dbReference>
<evidence type="ECO:0000256" key="1">
    <source>
        <dbReference type="ARBA" id="ARBA00022574"/>
    </source>
</evidence>
<dbReference type="STRING" id="743788.S8FCT8"/>
<dbReference type="InParanoid" id="S8FCT8"/>
<dbReference type="SUPFAM" id="SSF50978">
    <property type="entry name" value="WD40 repeat-like"/>
    <property type="match status" value="1"/>
</dbReference>
<sequence length="369" mass="40684">MLSYISEDEVEPRATRQLAYEKKFDLTDIHEKRITGIAISPDGRYIATCSEDCSVTLWLVETGEATHRILARSAVLCATWPTDPGTLICGTTDGTLLTITMSSPYLVVSGFEAHSKPIEHLVVNVSSRFVPRNTGSGVPSARRRLASAGHDEIKVWLLQGEEWVPEQVVRLPPPTSQSDKKPFVVTALQWVPHGDEADDELLVAYLFHGIYCTRLEATGAQQVQWSIHLSLCGPCSISPRGSIVAANIVLGFEVYEYPAGTRAWKPPPPLSKVKALLPVQFVHDGDYLLFGCHDGKVRMHSSASGEHFFTLRHEGWGLIQALDAFRDEASGTFLIVCASGESTRPVARVWQGRVVDKSDHGTTHLTHHR</sequence>
<evidence type="ECO:0000313" key="4">
    <source>
        <dbReference type="EMBL" id="EPS99370.1"/>
    </source>
</evidence>
<dbReference type="HOGENOM" id="CLU_750138_0_0_1"/>
<keyword evidence="5" id="KW-1185">Reference proteome</keyword>
<dbReference type="InterPro" id="IPR015943">
    <property type="entry name" value="WD40/YVTN_repeat-like_dom_sf"/>
</dbReference>
<dbReference type="SMART" id="SM00320">
    <property type="entry name" value="WD40"/>
    <property type="match status" value="4"/>
</dbReference>
<keyword evidence="2" id="KW-0677">Repeat</keyword>
<gene>
    <name evidence="4" type="ORF">FOMPIDRAFT_1164056</name>
</gene>
<dbReference type="PROSITE" id="PS50294">
    <property type="entry name" value="WD_REPEATS_REGION"/>
    <property type="match status" value="1"/>
</dbReference>
<reference evidence="4 5" key="1">
    <citation type="journal article" date="2012" name="Science">
        <title>The Paleozoic origin of enzymatic lignin decomposition reconstructed from 31 fungal genomes.</title>
        <authorList>
            <person name="Floudas D."/>
            <person name="Binder M."/>
            <person name="Riley R."/>
            <person name="Barry K."/>
            <person name="Blanchette R.A."/>
            <person name="Henrissat B."/>
            <person name="Martinez A.T."/>
            <person name="Otillar R."/>
            <person name="Spatafora J.W."/>
            <person name="Yadav J.S."/>
            <person name="Aerts A."/>
            <person name="Benoit I."/>
            <person name="Boyd A."/>
            <person name="Carlson A."/>
            <person name="Copeland A."/>
            <person name="Coutinho P.M."/>
            <person name="de Vries R.P."/>
            <person name="Ferreira P."/>
            <person name="Findley K."/>
            <person name="Foster B."/>
            <person name="Gaskell J."/>
            <person name="Glotzer D."/>
            <person name="Gorecki P."/>
            <person name="Heitman J."/>
            <person name="Hesse C."/>
            <person name="Hori C."/>
            <person name="Igarashi K."/>
            <person name="Jurgens J.A."/>
            <person name="Kallen N."/>
            <person name="Kersten P."/>
            <person name="Kohler A."/>
            <person name="Kuees U."/>
            <person name="Kumar T.K.A."/>
            <person name="Kuo A."/>
            <person name="LaButti K."/>
            <person name="Larrondo L.F."/>
            <person name="Lindquist E."/>
            <person name="Ling A."/>
            <person name="Lombard V."/>
            <person name="Lucas S."/>
            <person name="Lundell T."/>
            <person name="Martin R."/>
            <person name="McLaughlin D.J."/>
            <person name="Morgenstern I."/>
            <person name="Morin E."/>
            <person name="Murat C."/>
            <person name="Nagy L.G."/>
            <person name="Nolan M."/>
            <person name="Ohm R.A."/>
            <person name="Patyshakuliyeva A."/>
            <person name="Rokas A."/>
            <person name="Ruiz-Duenas F.J."/>
            <person name="Sabat G."/>
            <person name="Salamov A."/>
            <person name="Samejima M."/>
            <person name="Schmutz J."/>
            <person name="Slot J.C."/>
            <person name="St John F."/>
            <person name="Stenlid J."/>
            <person name="Sun H."/>
            <person name="Sun S."/>
            <person name="Syed K."/>
            <person name="Tsang A."/>
            <person name="Wiebenga A."/>
            <person name="Young D."/>
            <person name="Pisabarro A."/>
            <person name="Eastwood D.C."/>
            <person name="Martin F."/>
            <person name="Cullen D."/>
            <person name="Grigoriev I.V."/>
            <person name="Hibbett D.S."/>
        </authorList>
    </citation>
    <scope>NUCLEOTIDE SEQUENCE</scope>
    <source>
        <strain evidence="5">FP-58527</strain>
    </source>
</reference>
<dbReference type="Proteomes" id="UP000015241">
    <property type="component" value="Unassembled WGS sequence"/>
</dbReference>
<dbReference type="Gene3D" id="2.130.10.10">
    <property type="entry name" value="YVTN repeat-like/Quinoprotein amine dehydrogenase"/>
    <property type="match status" value="2"/>
</dbReference>
<evidence type="ECO:0000256" key="3">
    <source>
        <dbReference type="PROSITE-ProRule" id="PRU00221"/>
    </source>
</evidence>
<dbReference type="OrthoDB" id="3238562at2759"/>
<proteinExistence type="predicted"/>
<dbReference type="PANTHER" id="PTHR19848:SF8">
    <property type="entry name" value="F-BOX AND WD REPEAT DOMAIN CONTAINING 7"/>
    <property type="match status" value="1"/>
</dbReference>
<dbReference type="PROSITE" id="PS50082">
    <property type="entry name" value="WD_REPEATS_2"/>
    <property type="match status" value="1"/>
</dbReference>
<dbReference type="AlphaFoldDB" id="S8FCT8"/>